<dbReference type="PIRSF" id="PIRSF005572">
    <property type="entry name" value="NifS"/>
    <property type="match status" value="1"/>
</dbReference>
<dbReference type="RefSeq" id="WP_009166536.1">
    <property type="nucleotide sequence ID" value="NZ_ALXG01000049.1"/>
</dbReference>
<keyword evidence="10" id="KW-1185">Reference proteome</keyword>
<dbReference type="OrthoDB" id="9808002at2"/>
<evidence type="ECO:0000313" key="9">
    <source>
        <dbReference type="EMBL" id="ETO39874.1"/>
    </source>
</evidence>
<evidence type="ECO:0000256" key="5">
    <source>
        <dbReference type="ARBA" id="ARBA00023004"/>
    </source>
</evidence>
<dbReference type="Pfam" id="PF00266">
    <property type="entry name" value="Aminotran_5"/>
    <property type="match status" value="1"/>
</dbReference>
<protein>
    <submittedName>
        <fullName evidence="9">Cysteine desulfurase</fullName>
    </submittedName>
</protein>
<dbReference type="InterPro" id="IPR020578">
    <property type="entry name" value="Aminotrans_V_PyrdxlP_BS"/>
</dbReference>
<comment type="similarity">
    <text evidence="2">Belongs to the class-V pyridoxal-phosphate-dependent aminotransferase family. NifS/IscS subfamily.</text>
</comment>
<feature type="domain" description="Aminotransferase class V" evidence="8">
    <location>
        <begin position="2"/>
        <end position="365"/>
    </location>
</feature>
<dbReference type="InterPro" id="IPR015422">
    <property type="entry name" value="PyrdxlP-dep_Trfase_small"/>
</dbReference>
<sequence length="381" mass="41874">MIYFDNSATTKIAPAVLQTYQQVSEKIWGNPSSLHDFGEQAHQLLQQARAQIFDQLHLHAGQVYFTSGGTEGDNWIIKGTALAKASFGRHIITTQVEHAAVLESMHRLEQFGFEVTYLPVDKTGRIRPADLQAALRSDTILVSIMAVNNEMGAVQPLLSVAKILQQYPKVHFHVDAVQALGKQLDQVVFNDRLDFATFSGHKFHAPRGVGFIYARNGRTLVPLLDGGGQEMGQRSGTENLPAIAALSKAVRLLKTNEAAKVTQQQAIRTCIYRHLQTFSKVVLISGLSDEFAPHILCFAIRGVKGETVVHALEEQGIYLSTTSACSSKKGLPSTTLAAMHLDPDVINGAVRISLSDQNELEEAHQFNRVFDGLYQRFAALS</sequence>
<keyword evidence="4" id="KW-0663">Pyridoxal phosphate</keyword>
<organism evidence="9 10">
    <name type="scientific">Fructilactobacillus florum 8D</name>
    <dbReference type="NCBI Taxonomy" id="1221538"/>
    <lineage>
        <taxon>Bacteria</taxon>
        <taxon>Bacillati</taxon>
        <taxon>Bacillota</taxon>
        <taxon>Bacilli</taxon>
        <taxon>Lactobacillales</taxon>
        <taxon>Lactobacillaceae</taxon>
        <taxon>Fructilactobacillus</taxon>
    </lineage>
</organism>
<dbReference type="GO" id="GO:0051536">
    <property type="term" value="F:iron-sulfur cluster binding"/>
    <property type="evidence" value="ECO:0007669"/>
    <property type="project" value="UniProtKB-KW"/>
</dbReference>
<dbReference type="GO" id="GO:0003824">
    <property type="term" value="F:catalytic activity"/>
    <property type="evidence" value="ECO:0007669"/>
    <property type="project" value="UniProtKB-ARBA"/>
</dbReference>
<evidence type="ECO:0000313" key="10">
    <source>
        <dbReference type="Proteomes" id="UP000019474"/>
    </source>
</evidence>
<dbReference type="AlphaFoldDB" id="W9EJL1"/>
<dbReference type="InterPro" id="IPR000192">
    <property type="entry name" value="Aminotrans_V_dom"/>
</dbReference>
<dbReference type="Gene3D" id="3.40.640.10">
    <property type="entry name" value="Type I PLP-dependent aspartate aminotransferase-like (Major domain)"/>
    <property type="match status" value="1"/>
</dbReference>
<dbReference type="InterPro" id="IPR015421">
    <property type="entry name" value="PyrdxlP-dep_Trfase_major"/>
</dbReference>
<dbReference type="InterPro" id="IPR015424">
    <property type="entry name" value="PyrdxlP-dep_Trfase"/>
</dbReference>
<dbReference type="GO" id="GO:0046872">
    <property type="term" value="F:metal ion binding"/>
    <property type="evidence" value="ECO:0007669"/>
    <property type="project" value="UniProtKB-KW"/>
</dbReference>
<evidence type="ECO:0000256" key="4">
    <source>
        <dbReference type="ARBA" id="ARBA00022898"/>
    </source>
</evidence>
<dbReference type="Gene3D" id="3.90.1150.10">
    <property type="entry name" value="Aspartate Aminotransferase, domain 1"/>
    <property type="match status" value="1"/>
</dbReference>
<dbReference type="PATRIC" id="fig|1221538.3.peg.1211"/>
<dbReference type="SUPFAM" id="SSF53383">
    <property type="entry name" value="PLP-dependent transferases"/>
    <property type="match status" value="1"/>
</dbReference>
<evidence type="ECO:0000259" key="8">
    <source>
        <dbReference type="Pfam" id="PF00266"/>
    </source>
</evidence>
<evidence type="ECO:0000256" key="2">
    <source>
        <dbReference type="ARBA" id="ARBA00006490"/>
    </source>
</evidence>
<reference evidence="9 10" key="1">
    <citation type="submission" date="2012-08" db="EMBL/GenBank/DDBJ databases">
        <title>Genome sequencing of Lactobacillus florum 8D.</title>
        <authorList>
            <person name="Kim E.B."/>
            <person name="Marco M.L."/>
        </authorList>
    </citation>
    <scope>NUCLEOTIDE SEQUENCE [LARGE SCALE GENOMIC DNA]</scope>
    <source>
        <strain evidence="9 10">8D</strain>
    </source>
</reference>
<dbReference type="EMBL" id="ALXG01000049">
    <property type="protein sequence ID" value="ETO39874.1"/>
    <property type="molecule type" value="Genomic_DNA"/>
</dbReference>
<keyword evidence="3" id="KW-0479">Metal-binding</keyword>
<comment type="cofactor">
    <cofactor evidence="1 7">
        <name>pyridoxal 5'-phosphate</name>
        <dbReference type="ChEBI" id="CHEBI:597326"/>
    </cofactor>
</comment>
<dbReference type="PROSITE" id="PS00595">
    <property type="entry name" value="AA_TRANSFER_CLASS_5"/>
    <property type="match status" value="1"/>
</dbReference>
<dbReference type="Proteomes" id="UP000019474">
    <property type="component" value="Unassembled WGS sequence"/>
</dbReference>
<evidence type="ECO:0000256" key="3">
    <source>
        <dbReference type="ARBA" id="ARBA00022723"/>
    </source>
</evidence>
<evidence type="ECO:0000256" key="1">
    <source>
        <dbReference type="ARBA" id="ARBA00001933"/>
    </source>
</evidence>
<evidence type="ECO:0000256" key="7">
    <source>
        <dbReference type="RuleBase" id="RU004504"/>
    </source>
</evidence>
<comment type="caution">
    <text evidence="9">The sequence shown here is derived from an EMBL/GenBank/DDBJ whole genome shotgun (WGS) entry which is preliminary data.</text>
</comment>
<dbReference type="PANTHER" id="PTHR11601">
    <property type="entry name" value="CYSTEINE DESULFURYLASE FAMILY MEMBER"/>
    <property type="match status" value="1"/>
</dbReference>
<accession>W9EJL1</accession>
<dbReference type="InterPro" id="IPR016454">
    <property type="entry name" value="Cysteine_dSase"/>
</dbReference>
<evidence type="ECO:0000256" key="6">
    <source>
        <dbReference type="ARBA" id="ARBA00023014"/>
    </source>
</evidence>
<keyword evidence="5" id="KW-0408">Iron</keyword>
<name>W9EJL1_9LACO</name>
<gene>
    <name evidence="9" type="ORF">B808_1205</name>
</gene>
<proteinExistence type="inferred from homology"/>
<keyword evidence="6" id="KW-0411">Iron-sulfur</keyword>
<dbReference type="PANTHER" id="PTHR11601:SF50">
    <property type="entry name" value="CYSTEINE DESULFURASE ISCS 2-RELATED"/>
    <property type="match status" value="1"/>
</dbReference>
<dbReference type="Gene3D" id="1.10.260.50">
    <property type="match status" value="1"/>
</dbReference>